<reference evidence="2" key="1">
    <citation type="submission" date="2014-04" db="EMBL/GenBank/DDBJ databases">
        <title>Evolutionary Origins and Diversification of the Mycorrhizal Mutualists.</title>
        <authorList>
            <consortium name="DOE Joint Genome Institute"/>
            <consortium name="Mycorrhizal Genomics Consortium"/>
            <person name="Kohler A."/>
            <person name="Kuo A."/>
            <person name="Nagy L.G."/>
            <person name="Floudas D."/>
            <person name="Copeland A."/>
            <person name="Barry K.W."/>
            <person name="Cichocki N."/>
            <person name="Veneault-Fourrey C."/>
            <person name="LaButti K."/>
            <person name="Lindquist E.A."/>
            <person name="Lipzen A."/>
            <person name="Lundell T."/>
            <person name="Morin E."/>
            <person name="Murat C."/>
            <person name="Riley R."/>
            <person name="Ohm R."/>
            <person name="Sun H."/>
            <person name="Tunlid A."/>
            <person name="Henrissat B."/>
            <person name="Grigoriev I.V."/>
            <person name="Hibbett D.S."/>
            <person name="Martin F."/>
        </authorList>
    </citation>
    <scope>NUCLEOTIDE SEQUENCE [LARGE SCALE GENOMIC DNA]</scope>
    <source>
        <strain evidence="2">FD-334 SS-4</strain>
    </source>
</reference>
<sequence>MYINQTADIICLLVTSTSSIDYDVMMQLVSSKGTLYAPPCLSNLAVMDPSNKSKGSSPHYSLYQRHVFKTGETQGLFPAFPSTHTSSQNQQRIN</sequence>
<name>A0A0D2LQ27_HYPSF</name>
<protein>
    <submittedName>
        <fullName evidence="1">Uncharacterized protein</fullName>
    </submittedName>
</protein>
<evidence type="ECO:0000313" key="1">
    <source>
        <dbReference type="EMBL" id="KJA30192.1"/>
    </source>
</evidence>
<gene>
    <name evidence="1" type="ORF">HYPSUDRAFT_268295</name>
</gene>
<dbReference type="EMBL" id="KN817518">
    <property type="protein sequence ID" value="KJA30192.1"/>
    <property type="molecule type" value="Genomic_DNA"/>
</dbReference>
<dbReference type="Proteomes" id="UP000054270">
    <property type="component" value="Unassembled WGS sequence"/>
</dbReference>
<evidence type="ECO:0000313" key="2">
    <source>
        <dbReference type="Proteomes" id="UP000054270"/>
    </source>
</evidence>
<dbReference type="AlphaFoldDB" id="A0A0D2LQ27"/>
<proteinExistence type="predicted"/>
<accession>A0A0D2LQ27</accession>
<organism evidence="1 2">
    <name type="scientific">Hypholoma sublateritium (strain FD-334 SS-4)</name>
    <dbReference type="NCBI Taxonomy" id="945553"/>
    <lineage>
        <taxon>Eukaryota</taxon>
        <taxon>Fungi</taxon>
        <taxon>Dikarya</taxon>
        <taxon>Basidiomycota</taxon>
        <taxon>Agaricomycotina</taxon>
        <taxon>Agaricomycetes</taxon>
        <taxon>Agaricomycetidae</taxon>
        <taxon>Agaricales</taxon>
        <taxon>Agaricineae</taxon>
        <taxon>Strophariaceae</taxon>
        <taxon>Hypholoma</taxon>
    </lineage>
</organism>
<keyword evidence="2" id="KW-1185">Reference proteome</keyword>